<accession>A0ABY2BJP1</accession>
<proteinExistence type="predicted"/>
<organism evidence="1 2">
    <name type="scientific">Kribbella orskensis</name>
    <dbReference type="NCBI Taxonomy" id="2512216"/>
    <lineage>
        <taxon>Bacteria</taxon>
        <taxon>Bacillati</taxon>
        <taxon>Actinomycetota</taxon>
        <taxon>Actinomycetes</taxon>
        <taxon>Propionibacteriales</taxon>
        <taxon>Kribbellaceae</taxon>
        <taxon>Kribbella</taxon>
    </lineage>
</organism>
<protein>
    <submittedName>
        <fullName evidence="1">Uncharacterized protein</fullName>
    </submittedName>
</protein>
<gene>
    <name evidence="1" type="ORF">EV644_107183</name>
</gene>
<evidence type="ECO:0000313" key="1">
    <source>
        <dbReference type="EMBL" id="TCO21861.1"/>
    </source>
</evidence>
<reference evidence="1 2" key="1">
    <citation type="journal article" date="2015" name="Stand. Genomic Sci.">
        <title>Genomic Encyclopedia of Bacterial and Archaeal Type Strains, Phase III: the genomes of soil and plant-associated and newly described type strains.</title>
        <authorList>
            <person name="Whitman W.B."/>
            <person name="Woyke T."/>
            <person name="Klenk H.P."/>
            <person name="Zhou Y."/>
            <person name="Lilburn T.G."/>
            <person name="Beck B.J."/>
            <person name="De Vos P."/>
            <person name="Vandamme P."/>
            <person name="Eisen J.A."/>
            <person name="Garrity G."/>
            <person name="Hugenholtz P."/>
            <person name="Kyrpides N.C."/>
        </authorList>
    </citation>
    <scope>NUCLEOTIDE SEQUENCE [LARGE SCALE GENOMIC DNA]</scope>
    <source>
        <strain evidence="1 2">VKM Ac-2538</strain>
    </source>
</reference>
<dbReference type="Proteomes" id="UP000295818">
    <property type="component" value="Unassembled WGS sequence"/>
</dbReference>
<keyword evidence="2" id="KW-1185">Reference proteome</keyword>
<evidence type="ECO:0000313" key="2">
    <source>
        <dbReference type="Proteomes" id="UP000295818"/>
    </source>
</evidence>
<sequence length="62" mass="6820">MPVHVFVDETKTRGLLMAAARCAADDVAVNRKALRGLLLSGQERNSGAWRPLSGTTRRRRSV</sequence>
<name>A0ABY2BJP1_9ACTN</name>
<dbReference type="RefSeq" id="WP_132190405.1">
    <property type="nucleotide sequence ID" value="NZ_SLWM01000007.1"/>
</dbReference>
<dbReference type="EMBL" id="SLWM01000007">
    <property type="protein sequence ID" value="TCO21861.1"/>
    <property type="molecule type" value="Genomic_DNA"/>
</dbReference>
<comment type="caution">
    <text evidence="1">The sequence shown here is derived from an EMBL/GenBank/DDBJ whole genome shotgun (WGS) entry which is preliminary data.</text>
</comment>